<dbReference type="GO" id="GO:0005829">
    <property type="term" value="C:cytosol"/>
    <property type="evidence" value="ECO:0007669"/>
    <property type="project" value="TreeGrafter"/>
</dbReference>
<dbReference type="GO" id="GO:0003700">
    <property type="term" value="F:DNA-binding transcription factor activity"/>
    <property type="evidence" value="ECO:0007669"/>
    <property type="project" value="TreeGrafter"/>
</dbReference>
<name>A0A537J4N3_9BACT</name>
<dbReference type="Gene3D" id="1.10.10.10">
    <property type="entry name" value="Winged helix-like DNA-binding domain superfamily/Winged helix DNA-binding domain"/>
    <property type="match status" value="1"/>
</dbReference>
<protein>
    <submittedName>
        <fullName evidence="1">Rrf2 family transcriptional regulator</fullName>
    </submittedName>
</protein>
<evidence type="ECO:0000313" key="2">
    <source>
        <dbReference type="Proteomes" id="UP000318093"/>
    </source>
</evidence>
<dbReference type="InterPro" id="IPR036390">
    <property type="entry name" value="WH_DNA-bd_sf"/>
</dbReference>
<dbReference type="SUPFAM" id="SSF46785">
    <property type="entry name" value="Winged helix' DNA-binding domain"/>
    <property type="match status" value="1"/>
</dbReference>
<evidence type="ECO:0000313" key="1">
    <source>
        <dbReference type="EMBL" id="TMI78467.1"/>
    </source>
</evidence>
<dbReference type="PANTHER" id="PTHR33221">
    <property type="entry name" value="WINGED HELIX-TURN-HELIX TRANSCRIPTIONAL REGULATOR, RRF2 FAMILY"/>
    <property type="match status" value="1"/>
</dbReference>
<dbReference type="Pfam" id="PF02082">
    <property type="entry name" value="Rrf2"/>
    <property type="match status" value="1"/>
</dbReference>
<organism evidence="1 2">
    <name type="scientific">Candidatus Segetimicrobium genomatis</name>
    <dbReference type="NCBI Taxonomy" id="2569760"/>
    <lineage>
        <taxon>Bacteria</taxon>
        <taxon>Bacillati</taxon>
        <taxon>Candidatus Sysuimicrobiota</taxon>
        <taxon>Candidatus Sysuimicrobiia</taxon>
        <taxon>Candidatus Sysuimicrobiales</taxon>
        <taxon>Candidatus Segetimicrobiaceae</taxon>
        <taxon>Candidatus Segetimicrobium</taxon>
    </lineage>
</organism>
<reference evidence="1 2" key="1">
    <citation type="journal article" date="2019" name="Nat. Microbiol.">
        <title>Mediterranean grassland soil C-N compound turnover is dependent on rainfall and depth, and is mediated by genomically divergent microorganisms.</title>
        <authorList>
            <person name="Diamond S."/>
            <person name="Andeer P.F."/>
            <person name="Li Z."/>
            <person name="Crits-Christoph A."/>
            <person name="Burstein D."/>
            <person name="Anantharaman K."/>
            <person name="Lane K.R."/>
            <person name="Thomas B.C."/>
            <person name="Pan C."/>
            <person name="Northen T.R."/>
            <person name="Banfield J.F."/>
        </authorList>
    </citation>
    <scope>NUCLEOTIDE SEQUENCE [LARGE SCALE GENOMIC DNA]</scope>
    <source>
        <strain evidence="1">NP_6</strain>
    </source>
</reference>
<comment type="caution">
    <text evidence="1">The sequence shown here is derived from an EMBL/GenBank/DDBJ whole genome shotgun (WGS) entry which is preliminary data.</text>
</comment>
<accession>A0A537J4N3</accession>
<dbReference type="PROSITE" id="PS51197">
    <property type="entry name" value="HTH_RRF2_2"/>
    <property type="match status" value="1"/>
</dbReference>
<dbReference type="AlphaFoldDB" id="A0A537J4N3"/>
<dbReference type="Proteomes" id="UP000318093">
    <property type="component" value="Unassembled WGS sequence"/>
</dbReference>
<dbReference type="EMBL" id="VBAN01000416">
    <property type="protein sequence ID" value="TMI78467.1"/>
    <property type="molecule type" value="Genomic_DNA"/>
</dbReference>
<dbReference type="InterPro" id="IPR036388">
    <property type="entry name" value="WH-like_DNA-bd_sf"/>
</dbReference>
<sequence length="142" mass="15445">MKVSTRAEYGIRALMDLAQHYGEGPVQSHDIARRQGLPEPYLNQLLVTLRRAGLVQSKRGPSGGHLLVRSPNRITVGEAFLVLEGSVAPWLCVEDAETACIYAPGCGLRPVWQAVKDATEQVLSRITLADIIRPAPVPLGRP</sequence>
<dbReference type="NCBIfam" id="TIGR00738">
    <property type="entry name" value="rrf2_super"/>
    <property type="match status" value="1"/>
</dbReference>
<dbReference type="PANTHER" id="PTHR33221:SF16">
    <property type="entry name" value="HTH-TYPE TRANSCRIPTIONAL REGULATOR SLR0846-RELATED"/>
    <property type="match status" value="1"/>
</dbReference>
<gene>
    <name evidence="1" type="ORF">E6H03_12020</name>
</gene>
<proteinExistence type="predicted"/>
<dbReference type="InterPro" id="IPR000944">
    <property type="entry name" value="Tscrpt_reg_Rrf2"/>
</dbReference>